<gene>
    <name evidence="2" type="ORF">DFR63_1539</name>
</gene>
<sequence length="162" mass="18437">MAKSVIEQYGDIKNGVFTDKHLKAAELLSKPKGVRGTIKEVAEEVGIGVRTLHKWRKEPKFAELVDVEIKSKSQQRMPNVIEALFEKAEAGSAKHIELIFKWFGYMTEKHEVIAEQRPAGHNLNRFNLQDKQLSDELNDLKKMIQKEGGTENVVLEAPKKDE</sequence>
<evidence type="ECO:0000313" key="3">
    <source>
        <dbReference type="Proteomes" id="UP000257076"/>
    </source>
</evidence>
<evidence type="ECO:0000313" key="2">
    <source>
        <dbReference type="EMBL" id="REG23792.1"/>
    </source>
</evidence>
<dbReference type="AlphaFoldDB" id="A0A3E0AYN4"/>
<keyword evidence="3" id="KW-1185">Reference proteome</keyword>
<dbReference type="Proteomes" id="UP000257076">
    <property type="component" value="Unassembled WGS sequence"/>
</dbReference>
<name>A0A3E0AYN4_9STAP</name>
<comment type="caution">
    <text evidence="2">The sequence shown here is derived from an EMBL/GenBank/DDBJ whole genome shotgun (WGS) entry which is preliminary data.</text>
</comment>
<dbReference type="Pfam" id="PF13022">
    <property type="entry name" value="HTH_Tnp_1_2"/>
    <property type="match status" value="1"/>
</dbReference>
<dbReference type="Gene3D" id="1.10.10.60">
    <property type="entry name" value="Homeodomain-like"/>
    <property type="match status" value="1"/>
</dbReference>
<dbReference type="RefSeq" id="WP_162842312.1">
    <property type="nucleotide sequence ID" value="NZ_CBCSHX010000006.1"/>
</dbReference>
<organism evidence="2 3">
    <name type="scientific">Jeotgalicoccus halotolerans</name>
    <dbReference type="NCBI Taxonomy" id="157227"/>
    <lineage>
        <taxon>Bacteria</taxon>
        <taxon>Bacillati</taxon>
        <taxon>Bacillota</taxon>
        <taxon>Bacilli</taxon>
        <taxon>Bacillales</taxon>
        <taxon>Staphylococcaceae</taxon>
        <taxon>Jeotgalicoccus</taxon>
    </lineage>
</organism>
<protein>
    <submittedName>
        <fullName evidence="2">Putative insertion element HTH domain-containing protein</fullName>
    </submittedName>
</protein>
<dbReference type="InterPro" id="IPR024978">
    <property type="entry name" value="Homeodomain_phBC6A51-type"/>
</dbReference>
<feature type="domain" description="Homeodomain phBC6A51-type" evidence="1">
    <location>
        <begin position="17"/>
        <end position="115"/>
    </location>
</feature>
<reference evidence="2 3" key="1">
    <citation type="submission" date="2018-08" db="EMBL/GenBank/DDBJ databases">
        <title>Genomic Encyclopedia of Type Strains, Phase IV (KMG-IV): sequencing the most valuable type-strain genomes for metagenomic binning, comparative biology and taxonomic classification.</title>
        <authorList>
            <person name="Goeker M."/>
        </authorList>
    </citation>
    <scope>NUCLEOTIDE SEQUENCE [LARGE SCALE GENOMIC DNA]</scope>
    <source>
        <strain evidence="2 3">DSM 17274</strain>
    </source>
</reference>
<evidence type="ECO:0000259" key="1">
    <source>
        <dbReference type="Pfam" id="PF13022"/>
    </source>
</evidence>
<accession>A0A3E0AYN4</accession>
<dbReference type="EMBL" id="QUMW01000012">
    <property type="protein sequence ID" value="REG23792.1"/>
    <property type="molecule type" value="Genomic_DNA"/>
</dbReference>
<proteinExistence type="predicted"/>